<comment type="caution">
    <text evidence="1">The sequence shown here is derived from an EMBL/GenBank/DDBJ whole genome shotgun (WGS) entry which is preliminary data.</text>
</comment>
<protein>
    <submittedName>
        <fullName evidence="1">Uncharacterized protein</fullName>
    </submittedName>
</protein>
<evidence type="ECO:0000313" key="2">
    <source>
        <dbReference type="Proteomes" id="UP000826195"/>
    </source>
</evidence>
<dbReference type="EMBL" id="JAHXZJ010001119">
    <property type="protein sequence ID" value="KAH0555011.1"/>
    <property type="molecule type" value="Genomic_DNA"/>
</dbReference>
<dbReference type="AlphaFoldDB" id="A0AAV7IPW6"/>
<reference evidence="1 2" key="1">
    <citation type="journal article" date="2021" name="J. Hered.">
        <title>A chromosome-level genome assembly of the parasitoid wasp, Cotesia glomerata (Hymenoptera: Braconidae).</title>
        <authorList>
            <person name="Pinto B.J."/>
            <person name="Weis J.J."/>
            <person name="Gamble T."/>
            <person name="Ode P.J."/>
            <person name="Paul R."/>
            <person name="Zaspel J.M."/>
        </authorList>
    </citation>
    <scope>NUCLEOTIDE SEQUENCE [LARGE SCALE GENOMIC DNA]</scope>
    <source>
        <strain evidence="1">CgM1</strain>
    </source>
</reference>
<name>A0AAV7IPW6_COTGL</name>
<evidence type="ECO:0000313" key="1">
    <source>
        <dbReference type="EMBL" id="KAH0555011.1"/>
    </source>
</evidence>
<dbReference type="Proteomes" id="UP000826195">
    <property type="component" value="Unassembled WGS sequence"/>
</dbReference>
<sequence>MCSRQARCTISLQFTQPQYPPFLFHQRCILIQCTFFIFIFKPSDRALQYRPSLSLFPTTRAFSMEGSRLGLVDGSRWLARSLGATTRTSQFQLRLQSVNIGAPVANRS</sequence>
<gene>
    <name evidence="1" type="ORF">KQX54_014684</name>
</gene>
<accession>A0AAV7IPW6</accession>
<keyword evidence="2" id="KW-1185">Reference proteome</keyword>
<organism evidence="1 2">
    <name type="scientific">Cotesia glomerata</name>
    <name type="common">Lepidopteran parasitic wasp</name>
    <name type="synonym">Apanteles glomeratus</name>
    <dbReference type="NCBI Taxonomy" id="32391"/>
    <lineage>
        <taxon>Eukaryota</taxon>
        <taxon>Metazoa</taxon>
        <taxon>Ecdysozoa</taxon>
        <taxon>Arthropoda</taxon>
        <taxon>Hexapoda</taxon>
        <taxon>Insecta</taxon>
        <taxon>Pterygota</taxon>
        <taxon>Neoptera</taxon>
        <taxon>Endopterygota</taxon>
        <taxon>Hymenoptera</taxon>
        <taxon>Apocrita</taxon>
        <taxon>Ichneumonoidea</taxon>
        <taxon>Braconidae</taxon>
        <taxon>Microgastrinae</taxon>
        <taxon>Cotesia</taxon>
    </lineage>
</organism>
<proteinExistence type="predicted"/>